<proteinExistence type="predicted"/>
<feature type="signal peptide" evidence="2">
    <location>
        <begin position="1"/>
        <end position="18"/>
    </location>
</feature>
<gene>
    <name evidence="3" type="ORF">AV274_6348</name>
</gene>
<dbReference type="EMBL" id="LXWW01000571">
    <property type="protein sequence ID" value="OAO11954.1"/>
    <property type="molecule type" value="Genomic_DNA"/>
</dbReference>
<comment type="caution">
    <text evidence="3">The sequence shown here is derived from an EMBL/GenBank/DDBJ whole genome shotgun (WGS) entry which is preliminary data.</text>
</comment>
<feature type="chain" id="PRO_5008274431" description="Transmembrane protein" evidence="2">
    <location>
        <begin position="19"/>
        <end position="201"/>
    </location>
</feature>
<evidence type="ECO:0000313" key="3">
    <source>
        <dbReference type="EMBL" id="OAO11954.1"/>
    </source>
</evidence>
<accession>A0A196S7J3</accession>
<keyword evidence="2" id="KW-0732">Signal</keyword>
<keyword evidence="4" id="KW-1185">Reference proteome</keyword>
<organism evidence="3 4">
    <name type="scientific">Blastocystis sp. subtype 1 (strain ATCC 50177 / NandII)</name>
    <dbReference type="NCBI Taxonomy" id="478820"/>
    <lineage>
        <taxon>Eukaryota</taxon>
        <taxon>Sar</taxon>
        <taxon>Stramenopiles</taxon>
        <taxon>Bigyra</taxon>
        <taxon>Opalozoa</taxon>
        <taxon>Opalinata</taxon>
        <taxon>Blastocystidae</taxon>
        <taxon>Blastocystis</taxon>
    </lineage>
</organism>
<dbReference type="Proteomes" id="UP000078348">
    <property type="component" value="Unassembled WGS sequence"/>
</dbReference>
<evidence type="ECO:0000256" key="1">
    <source>
        <dbReference type="SAM" id="Phobius"/>
    </source>
</evidence>
<keyword evidence="1" id="KW-0812">Transmembrane</keyword>
<feature type="transmembrane region" description="Helical" evidence="1">
    <location>
        <begin position="163"/>
        <end position="181"/>
    </location>
</feature>
<evidence type="ECO:0000256" key="2">
    <source>
        <dbReference type="SAM" id="SignalP"/>
    </source>
</evidence>
<dbReference type="AlphaFoldDB" id="A0A196S7J3"/>
<reference evidence="3 4" key="1">
    <citation type="submission" date="2016-05" db="EMBL/GenBank/DDBJ databases">
        <title>Nuclear genome of Blastocystis sp. subtype 1 NandII.</title>
        <authorList>
            <person name="Gentekaki E."/>
            <person name="Curtis B."/>
            <person name="Stairs C."/>
            <person name="Eme L."/>
            <person name="Herman E."/>
            <person name="Klimes V."/>
            <person name="Arias M.C."/>
            <person name="Elias M."/>
            <person name="Hilliou F."/>
            <person name="Klute M."/>
            <person name="Malik S.-B."/>
            <person name="Pightling A."/>
            <person name="Rachubinski R."/>
            <person name="Salas D."/>
            <person name="Schlacht A."/>
            <person name="Suga H."/>
            <person name="Archibald J."/>
            <person name="Ball S.G."/>
            <person name="Clark G."/>
            <person name="Dacks J."/>
            <person name="Van Der Giezen M."/>
            <person name="Tsaousis A."/>
            <person name="Roger A."/>
        </authorList>
    </citation>
    <scope>NUCLEOTIDE SEQUENCE [LARGE SCALE GENOMIC DNA]</scope>
    <source>
        <strain evidence="4">ATCC 50177 / NandII</strain>
    </source>
</reference>
<protein>
    <recommendedName>
        <fullName evidence="5">Transmembrane protein</fullName>
    </recommendedName>
</protein>
<name>A0A196S7J3_BLAHN</name>
<evidence type="ECO:0008006" key="5">
    <source>
        <dbReference type="Google" id="ProtNLM"/>
    </source>
</evidence>
<keyword evidence="1" id="KW-0472">Membrane</keyword>
<keyword evidence="1" id="KW-1133">Transmembrane helix</keyword>
<sequence length="201" mass="22900">MRTVSLFFLLSLLSVAYCKCYGLYSKCKDRAQYSSQLHIKGGIPKHQDYVFNIFNEECTSIMASVLRHKILECESVKPRVFNCNSTFAQETYAPCTSFFGDKYANVMKHDCIVNGTDVFLQYKNEIGKKEKLTIELDEKGAPVHKDWYPVNGKCEWRYEIDGLWSSLVITLTVIIGVFLIARRNATRQKLGESLVADPASV</sequence>
<evidence type="ECO:0000313" key="4">
    <source>
        <dbReference type="Proteomes" id="UP000078348"/>
    </source>
</evidence>